<dbReference type="PANTHER" id="PTHR21694:SF18">
    <property type="entry name" value="COILED-COIL DOMAIN-CONTAINING PROTEIN 63"/>
    <property type="match status" value="1"/>
</dbReference>
<gene>
    <name evidence="6" type="primary">LOC115228655</name>
</gene>
<proteinExistence type="predicted"/>
<dbReference type="InterPro" id="IPR049258">
    <property type="entry name" value="ODAD1_CC"/>
</dbReference>
<reference evidence="6" key="1">
    <citation type="submission" date="2025-08" db="UniProtKB">
        <authorList>
            <consortium name="RefSeq"/>
        </authorList>
    </citation>
    <scope>IDENTIFICATION</scope>
</reference>
<feature type="domain" description="ODAD1 central coiled coil region" evidence="4">
    <location>
        <begin position="6"/>
        <end position="203"/>
    </location>
</feature>
<keyword evidence="5" id="KW-1185">Reference proteome</keyword>
<evidence type="ECO:0000256" key="3">
    <source>
        <dbReference type="SAM" id="MobiDB-lite"/>
    </source>
</evidence>
<name>A0A7E6EHY7_9MOLL</name>
<evidence type="ECO:0000256" key="2">
    <source>
        <dbReference type="SAM" id="Coils"/>
    </source>
</evidence>
<dbReference type="PANTHER" id="PTHR21694">
    <property type="entry name" value="COILED-COIL DOMAIN-CONTAINING PROTEIN 63"/>
    <property type="match status" value="1"/>
</dbReference>
<evidence type="ECO:0000256" key="1">
    <source>
        <dbReference type="ARBA" id="ARBA00023054"/>
    </source>
</evidence>
<evidence type="ECO:0000313" key="6">
    <source>
        <dbReference type="RefSeq" id="XP_036354884.1"/>
    </source>
</evidence>
<evidence type="ECO:0000313" key="5">
    <source>
        <dbReference type="Proteomes" id="UP000515154"/>
    </source>
</evidence>
<dbReference type="Pfam" id="PF21773">
    <property type="entry name" value="ODAD1_CC"/>
    <property type="match status" value="1"/>
</dbReference>
<dbReference type="Proteomes" id="UP000515154">
    <property type="component" value="Unplaced"/>
</dbReference>
<feature type="coiled-coil region" evidence="2">
    <location>
        <begin position="117"/>
        <end position="177"/>
    </location>
</feature>
<evidence type="ECO:0000259" key="4">
    <source>
        <dbReference type="Pfam" id="PF21773"/>
    </source>
</evidence>
<accession>A0A7E6EHY7</accession>
<dbReference type="InterPro" id="IPR051876">
    <property type="entry name" value="ODA-DC/CCD"/>
</dbReference>
<keyword evidence="1 2" id="KW-0175">Coiled coil</keyword>
<sequence>MELHDYSTKTQYLKEKCERDEKQHLAEMKELSRIIEHEKQLKKFMSDKTAERHDDSQMVAWRQEKVSKAEHKKLSEKDSPATLEEASMKIIQLMETDNVEQIIKKFDEKEESNFVLFKFVNEQNSNLDKLANEIEEKNTEISKKEFNNLEQKRQNELTAMESQLSRFKNVNDTYKQEIEKIGNSTEIFINEIESLFGCMDCNKYMPPNSFGELDKITKKNVVKYMQAIEKRLNQLIIISNAIQVKEIGHSKRNIPISAKKSIRSQQSPPQLPNIDIQGDG</sequence>
<dbReference type="AlphaFoldDB" id="A0A7E6EHY7"/>
<dbReference type="KEGG" id="osn:115228655"/>
<organism evidence="5 6">
    <name type="scientific">Octopus sinensis</name>
    <name type="common">East Asian common octopus</name>
    <dbReference type="NCBI Taxonomy" id="2607531"/>
    <lineage>
        <taxon>Eukaryota</taxon>
        <taxon>Metazoa</taxon>
        <taxon>Spiralia</taxon>
        <taxon>Lophotrochozoa</taxon>
        <taxon>Mollusca</taxon>
        <taxon>Cephalopoda</taxon>
        <taxon>Coleoidea</taxon>
        <taxon>Octopodiformes</taxon>
        <taxon>Octopoda</taxon>
        <taxon>Incirrata</taxon>
        <taxon>Octopodidae</taxon>
        <taxon>Octopus</taxon>
    </lineage>
</organism>
<dbReference type="RefSeq" id="XP_036354884.1">
    <property type="nucleotide sequence ID" value="XM_036498991.1"/>
</dbReference>
<feature type="region of interest" description="Disordered" evidence="3">
    <location>
        <begin position="258"/>
        <end position="280"/>
    </location>
</feature>
<protein>
    <submittedName>
        <fullName evidence="6">Uncharacterized protein LOC115228655</fullName>
    </submittedName>
</protein>